<dbReference type="EMBL" id="BRXS01000007">
    <property type="protein sequence ID" value="GLC27846.1"/>
    <property type="molecule type" value="Genomic_DNA"/>
</dbReference>
<keyword evidence="1" id="KW-1133">Transmembrane helix</keyword>
<dbReference type="RefSeq" id="WP_284352276.1">
    <property type="nucleotide sequence ID" value="NZ_BRXS01000007.1"/>
</dbReference>
<organism evidence="2 3">
    <name type="scientific">Roseisolibacter agri</name>
    <dbReference type="NCBI Taxonomy" id="2014610"/>
    <lineage>
        <taxon>Bacteria</taxon>
        <taxon>Pseudomonadati</taxon>
        <taxon>Gemmatimonadota</taxon>
        <taxon>Gemmatimonadia</taxon>
        <taxon>Gemmatimonadales</taxon>
        <taxon>Gemmatimonadaceae</taxon>
        <taxon>Roseisolibacter</taxon>
    </lineage>
</organism>
<keyword evidence="1" id="KW-0812">Transmembrane</keyword>
<evidence type="ECO:0000313" key="3">
    <source>
        <dbReference type="Proteomes" id="UP001161325"/>
    </source>
</evidence>
<proteinExistence type="predicted"/>
<feature type="transmembrane region" description="Helical" evidence="1">
    <location>
        <begin position="20"/>
        <end position="39"/>
    </location>
</feature>
<name>A0AA37QFD4_9BACT</name>
<evidence type="ECO:0000256" key="1">
    <source>
        <dbReference type="SAM" id="Phobius"/>
    </source>
</evidence>
<keyword evidence="1" id="KW-0472">Membrane</keyword>
<reference evidence="2" key="1">
    <citation type="submission" date="2022-08" db="EMBL/GenBank/DDBJ databases">
        <title>Draft genome sequencing of Roseisolibacter agri AW1220.</title>
        <authorList>
            <person name="Tobiishi Y."/>
            <person name="Tonouchi A."/>
        </authorList>
    </citation>
    <scope>NUCLEOTIDE SEQUENCE</scope>
    <source>
        <strain evidence="2">AW1220</strain>
    </source>
</reference>
<sequence length="62" mass="6409">MTSAIPPGSGPPGRQLRGGILLAVVVVLLVLVVAWWWAFAGEGRARFRSGEPTPADANAPAT</sequence>
<accession>A0AA37QFD4</accession>
<protein>
    <submittedName>
        <fullName evidence="2">Uncharacterized protein</fullName>
    </submittedName>
</protein>
<dbReference type="AlphaFoldDB" id="A0AA37QFD4"/>
<gene>
    <name evidence="2" type="ORF">rosag_43590</name>
</gene>
<keyword evidence="3" id="KW-1185">Reference proteome</keyword>
<dbReference type="Proteomes" id="UP001161325">
    <property type="component" value="Unassembled WGS sequence"/>
</dbReference>
<evidence type="ECO:0000313" key="2">
    <source>
        <dbReference type="EMBL" id="GLC27846.1"/>
    </source>
</evidence>
<comment type="caution">
    <text evidence="2">The sequence shown here is derived from an EMBL/GenBank/DDBJ whole genome shotgun (WGS) entry which is preliminary data.</text>
</comment>